<dbReference type="Proteomes" id="UP001209681">
    <property type="component" value="Unassembled WGS sequence"/>
</dbReference>
<name>A0ABT3ND24_9BACT</name>
<dbReference type="InterPro" id="IPR022205">
    <property type="entry name" value="DUF3732"/>
</dbReference>
<dbReference type="InterPro" id="IPR027417">
    <property type="entry name" value="P-loop_NTPase"/>
</dbReference>
<dbReference type="Gene3D" id="3.40.50.300">
    <property type="entry name" value="P-loop containing nucleotide triphosphate hydrolases"/>
    <property type="match status" value="1"/>
</dbReference>
<dbReference type="RefSeq" id="WP_265426309.1">
    <property type="nucleotide sequence ID" value="NZ_JAPFPW010000035.1"/>
</dbReference>
<proteinExistence type="predicted"/>
<dbReference type="EMBL" id="JAPFPW010000035">
    <property type="protein sequence ID" value="MCW7755362.1"/>
    <property type="molecule type" value="Genomic_DNA"/>
</dbReference>
<comment type="caution">
    <text evidence="1">The sequence shown here is derived from an EMBL/GenBank/DDBJ whole genome shotgun (WGS) entry which is preliminary data.</text>
</comment>
<accession>A0ABT3ND24</accession>
<gene>
    <name evidence="1" type="ORF">OOT00_15365</name>
</gene>
<evidence type="ECO:0000313" key="1">
    <source>
        <dbReference type="EMBL" id="MCW7755362.1"/>
    </source>
</evidence>
<evidence type="ECO:0000313" key="2">
    <source>
        <dbReference type="Proteomes" id="UP001209681"/>
    </source>
</evidence>
<dbReference type="SUPFAM" id="SSF52540">
    <property type="entry name" value="P-loop containing nucleoside triphosphate hydrolases"/>
    <property type="match status" value="1"/>
</dbReference>
<protein>
    <submittedName>
        <fullName evidence="1">DUF3732 domain-containing protein</fullName>
    </submittedName>
</protein>
<reference evidence="1 2" key="1">
    <citation type="submission" date="2022-11" db="EMBL/GenBank/DDBJ databases">
        <title>Desulfobotulus tamanensis H1 sp. nov. - anaerobic, alkaliphilic, sulphate reducing bacterium isolated from terrestrial mud volcano.</title>
        <authorList>
            <person name="Frolova A."/>
            <person name="Merkel A.Y."/>
            <person name="Slobodkin A.I."/>
        </authorList>
    </citation>
    <scope>NUCLEOTIDE SEQUENCE [LARGE SCALE GENOMIC DNA]</scope>
    <source>
        <strain evidence="1 2">H1</strain>
    </source>
</reference>
<keyword evidence="2" id="KW-1185">Reference proteome</keyword>
<dbReference type="Pfam" id="PF12532">
    <property type="entry name" value="DUF3732"/>
    <property type="match status" value="1"/>
</dbReference>
<sequence>MNIRDIILYSHSGELRRIEFKIKGLNIITGRSSTGKSALSDIVEYCMGQSDFNIPEGPIRDKVSWYGVIYQFPGEQVLVAKPAPASNASSCSKAMIRRGANVEPPLFDELIQNSDDATVISLLSDLLGIPANRTDVPKEQSRASYAATIKHTYYYLFQKQGLIANKEQLFYRQNEPFLPQSIKDTLPILLGVAPDNRLEIDSKLRTARRELKIALKQLSDAQQFNEQLNVRALGLLSEAQQVGIFARGSLPETTNVALDILSEITRWKPSPVPDEDTRRISELEDDVVAIRKARAAANETLRATRLFAEKESGFTTEAQEQKSRLESIHALPTNPVTGDWQWPFAPENLDLDTPIGEFLIQELRSLDHELKTVVGERPHLEEFSQKIEAEIYELNQKLRIKEEELAAAIAANAAIAEMGNRNAAAARIVGRISLFLETYQPEDDIAALKKRIEELKKQVTHLEKDSGADDSEERLNSILNIISNRISRYVAELEAEFSEFSFRFDFNKLTVVADRPERPVPMNKTGGGANHLAYHLGALLSLHYFTSNNQKPLPSFLFIDQPTQVYFPSEQIYKAVSGSVEETERDSDLEKVRVLFAMLNKFATEEAKNFQLIVTEHANLRDEWFQDSIVEVPWTKPPALVPEEWEGVS</sequence>
<organism evidence="1 2">
    <name type="scientific">Desulfobotulus pelophilus</name>
    <dbReference type="NCBI Taxonomy" id="2823377"/>
    <lineage>
        <taxon>Bacteria</taxon>
        <taxon>Pseudomonadati</taxon>
        <taxon>Thermodesulfobacteriota</taxon>
        <taxon>Desulfobacteria</taxon>
        <taxon>Desulfobacterales</taxon>
        <taxon>Desulfobacteraceae</taxon>
        <taxon>Desulfobotulus</taxon>
    </lineage>
</organism>